<dbReference type="SUPFAM" id="SSF57501">
    <property type="entry name" value="Cystine-knot cytokines"/>
    <property type="match status" value="1"/>
</dbReference>
<dbReference type="Gene3D" id="2.10.90.10">
    <property type="entry name" value="Cystine-knot cytokines"/>
    <property type="match status" value="1"/>
</dbReference>
<evidence type="ECO:0000313" key="15">
    <source>
        <dbReference type="EMBL" id="JAC95039.1"/>
    </source>
</evidence>
<keyword evidence="7" id="KW-0221">Differentiation</keyword>
<dbReference type="GeneID" id="117671853"/>
<keyword evidence="10" id="KW-0325">Glycoprotein</keyword>
<dbReference type="PROSITE" id="PS50278">
    <property type="entry name" value="PDGF_2"/>
    <property type="match status" value="1"/>
</dbReference>
<evidence type="ECO:0000256" key="5">
    <source>
        <dbReference type="ARBA" id="ARBA00022674"/>
    </source>
</evidence>
<dbReference type="GO" id="GO:0002040">
    <property type="term" value="P:sprouting angiogenesis"/>
    <property type="evidence" value="ECO:0007669"/>
    <property type="project" value="TreeGrafter"/>
</dbReference>
<keyword evidence="9" id="KW-1015">Disulfide bond</keyword>
<evidence type="ECO:0000256" key="10">
    <source>
        <dbReference type="ARBA" id="ARBA00023180"/>
    </source>
</evidence>
<dbReference type="OrthoDB" id="6370328at2759"/>
<evidence type="ECO:0000256" key="11">
    <source>
        <dbReference type="ARBA" id="ARBA00023246"/>
    </source>
</evidence>
<feature type="chain" id="PRO_5044540460" description="Vascular endothelial growth factor A" evidence="13">
    <location>
        <begin position="27"/>
        <end position="192"/>
    </location>
</feature>
<feature type="signal peptide" evidence="13">
    <location>
        <begin position="1"/>
        <end position="26"/>
    </location>
</feature>
<dbReference type="PANTHER" id="PTHR12025">
    <property type="entry name" value="VASCULAR ENDOTHELIAL GROWTH FACTOR"/>
    <property type="match status" value="1"/>
</dbReference>
<evidence type="ECO:0000313" key="17">
    <source>
        <dbReference type="RefSeq" id="XP_034283975.1"/>
    </source>
</evidence>
<feature type="domain" description="Platelet-derived growth factor (PDGF) family profile" evidence="14">
    <location>
        <begin position="39"/>
        <end position="135"/>
    </location>
</feature>
<evidence type="ECO:0000313" key="16">
    <source>
        <dbReference type="Proteomes" id="UP001652622"/>
    </source>
</evidence>
<keyword evidence="16" id="KW-1185">Reference proteome</keyword>
<evidence type="ECO:0000256" key="9">
    <source>
        <dbReference type="ARBA" id="ARBA00023157"/>
    </source>
</evidence>
<evidence type="ECO:0000256" key="12">
    <source>
        <dbReference type="RuleBase" id="RU003818"/>
    </source>
</evidence>
<dbReference type="Pfam" id="PF00341">
    <property type="entry name" value="PDGF"/>
    <property type="match status" value="1"/>
</dbReference>
<dbReference type="PROSITE" id="PS00249">
    <property type="entry name" value="PDGF_1"/>
    <property type="match status" value="1"/>
</dbReference>
<dbReference type="Gene3D" id="2.10.160.10">
    <property type="entry name" value="Vascular endothelial growth factor, heparin-binding domain"/>
    <property type="match status" value="1"/>
</dbReference>
<dbReference type="GO" id="GO:0051781">
    <property type="term" value="P:positive regulation of cell division"/>
    <property type="evidence" value="ECO:0007669"/>
    <property type="project" value="UniProtKB-KW"/>
</dbReference>
<evidence type="ECO:0000256" key="13">
    <source>
        <dbReference type="SAM" id="SignalP"/>
    </source>
</evidence>
<comment type="similarity">
    <text evidence="1 12">Belongs to the PDGF/VEGF growth factor family.</text>
</comment>
<dbReference type="EMBL" id="GBIB01000013">
    <property type="protein sequence ID" value="JAC95039.1"/>
    <property type="molecule type" value="mRNA"/>
</dbReference>
<keyword evidence="6 13" id="KW-0732">Signal</keyword>
<dbReference type="GO" id="GO:0048010">
    <property type="term" value="P:vascular endothelial growth factor receptor signaling pathway"/>
    <property type="evidence" value="ECO:0007669"/>
    <property type="project" value="TreeGrafter"/>
</dbReference>
<dbReference type="InterPro" id="IPR036841">
    <property type="entry name" value="VEGF_C_sf"/>
</dbReference>
<dbReference type="InterPro" id="IPR029034">
    <property type="entry name" value="Cystine-knot_cytokine"/>
</dbReference>
<accession>A0A098LYJ8</accession>
<evidence type="ECO:0000256" key="6">
    <source>
        <dbReference type="ARBA" id="ARBA00022729"/>
    </source>
</evidence>
<keyword evidence="3" id="KW-0217">Developmental protein</keyword>
<proteinExistence type="evidence at transcript level"/>
<dbReference type="CTD" id="7422"/>
<name>A0A098LYJ8_PANGU</name>
<reference evidence="15" key="1">
    <citation type="journal article" date="2014" name="Toxicon">
        <title>Testing the Toxicofera: comparative transcriptomics casts doubt on the single, early evolution of the reptile venom system.</title>
        <authorList>
            <person name="Hargreaves A.D."/>
            <person name="Swain M.T."/>
            <person name="Logan D.W."/>
            <person name="Mulley J.F."/>
        </authorList>
    </citation>
    <scope>NUCLEOTIDE SEQUENCE</scope>
    <source>
        <tissue evidence="15">Salivary gland</tissue>
    </source>
</reference>
<evidence type="ECO:0000256" key="4">
    <source>
        <dbReference type="ARBA" id="ARBA00022657"/>
    </source>
</evidence>
<dbReference type="SMART" id="SM00141">
    <property type="entry name" value="PDGF"/>
    <property type="match status" value="1"/>
</dbReference>
<dbReference type="CDD" id="cd00135">
    <property type="entry name" value="PDGF"/>
    <property type="match status" value="1"/>
</dbReference>
<organism evidence="15">
    <name type="scientific">Pantherophis guttatus</name>
    <name type="common">Corn snake</name>
    <name type="synonym">Elaphe guttata</name>
    <dbReference type="NCBI Taxonomy" id="94885"/>
    <lineage>
        <taxon>Eukaryota</taxon>
        <taxon>Metazoa</taxon>
        <taxon>Chordata</taxon>
        <taxon>Craniata</taxon>
        <taxon>Vertebrata</taxon>
        <taxon>Euteleostomi</taxon>
        <taxon>Lepidosauria</taxon>
        <taxon>Squamata</taxon>
        <taxon>Bifurcata</taxon>
        <taxon>Unidentata</taxon>
        <taxon>Episquamata</taxon>
        <taxon>Toxicofera</taxon>
        <taxon>Serpentes</taxon>
        <taxon>Colubroidea</taxon>
        <taxon>Colubridae</taxon>
        <taxon>Colubrinae</taxon>
        <taxon>Pantherophis</taxon>
    </lineage>
</organism>
<dbReference type="GO" id="GO:0030154">
    <property type="term" value="P:cell differentiation"/>
    <property type="evidence" value="ECO:0007669"/>
    <property type="project" value="UniProtKB-KW"/>
</dbReference>
<sequence>MNFLLTWIHWGLAALLYFHNAKVLQAAPAQGDGDRQQSEVISFMKVFERSACRSIETMVDIFQEYPDEVEYIFKPSCVPLMRCAGCCNDEALECVPTEVYNVTMEIMKLKHFQSQHIHPMSFQQHSKCECRQKKEVRIRQENHCEPCSERRKHLYKQDPLTCKCSCKFTDSRCKSKQLELNERTCRCEKPRR</sequence>
<dbReference type="RefSeq" id="XP_034283975.1">
    <property type="nucleotide sequence ID" value="XM_034428084.1"/>
</dbReference>
<dbReference type="InterPro" id="IPR027928">
    <property type="entry name" value="VEGF_C"/>
</dbReference>
<protein>
    <recommendedName>
        <fullName evidence="2">Vascular endothelial growth factor A</fullName>
    </recommendedName>
</protein>
<dbReference type="Pfam" id="PF14554">
    <property type="entry name" value="VEGF_C"/>
    <property type="match status" value="1"/>
</dbReference>
<evidence type="ECO:0000256" key="3">
    <source>
        <dbReference type="ARBA" id="ARBA00022473"/>
    </source>
</evidence>
<dbReference type="GO" id="GO:0050930">
    <property type="term" value="P:induction of positive chemotaxis"/>
    <property type="evidence" value="ECO:0007669"/>
    <property type="project" value="TreeGrafter"/>
</dbReference>
<dbReference type="GO" id="GO:0001938">
    <property type="term" value="P:positive regulation of endothelial cell proliferation"/>
    <property type="evidence" value="ECO:0007669"/>
    <property type="project" value="TreeGrafter"/>
</dbReference>
<dbReference type="GO" id="GO:0005172">
    <property type="term" value="F:vascular endothelial growth factor receptor binding"/>
    <property type="evidence" value="ECO:0007669"/>
    <property type="project" value="TreeGrafter"/>
</dbReference>
<dbReference type="GO" id="GO:0045766">
    <property type="term" value="P:positive regulation of angiogenesis"/>
    <property type="evidence" value="ECO:0007669"/>
    <property type="project" value="TreeGrafter"/>
</dbReference>
<dbReference type="SUPFAM" id="SSF57593">
    <property type="entry name" value="Heparin-binding domain from vascular endothelial growth factor"/>
    <property type="match status" value="1"/>
</dbReference>
<keyword evidence="5" id="KW-0358">Heparin-binding</keyword>
<evidence type="ECO:0000256" key="8">
    <source>
        <dbReference type="ARBA" id="ARBA00023030"/>
    </source>
</evidence>
<dbReference type="PANTHER" id="PTHR12025:SF5">
    <property type="entry name" value="VASCULAR ENDOTHELIAL GROWTH FACTOR A, LONG FORM"/>
    <property type="match status" value="1"/>
</dbReference>
<keyword evidence="4" id="KW-0037">Angiogenesis</keyword>
<dbReference type="InterPro" id="IPR050507">
    <property type="entry name" value="PDGF/VEGF_growth_factor"/>
</dbReference>
<dbReference type="AlphaFoldDB" id="A0A098LYJ8"/>
<dbReference type="GO" id="GO:0008201">
    <property type="term" value="F:heparin binding"/>
    <property type="evidence" value="ECO:0007669"/>
    <property type="project" value="UniProtKB-KW"/>
</dbReference>
<evidence type="ECO:0000259" key="14">
    <source>
        <dbReference type="PROSITE" id="PS50278"/>
    </source>
</evidence>
<dbReference type="FunFam" id="2.10.160.10:FF:000001">
    <property type="entry name" value="Vascular endothelial growth factor A"/>
    <property type="match status" value="1"/>
</dbReference>
<evidence type="ECO:0000256" key="1">
    <source>
        <dbReference type="ARBA" id="ARBA00006686"/>
    </source>
</evidence>
<dbReference type="GO" id="GO:0060754">
    <property type="term" value="P:positive regulation of mast cell chemotaxis"/>
    <property type="evidence" value="ECO:0007669"/>
    <property type="project" value="TreeGrafter"/>
</dbReference>
<dbReference type="GO" id="GO:0038084">
    <property type="term" value="P:vascular endothelial growth factor signaling pathway"/>
    <property type="evidence" value="ECO:0007669"/>
    <property type="project" value="TreeGrafter"/>
</dbReference>
<keyword evidence="8 12" id="KW-0339">Growth factor</keyword>
<dbReference type="GO" id="GO:0001666">
    <property type="term" value="P:response to hypoxia"/>
    <property type="evidence" value="ECO:0007669"/>
    <property type="project" value="TreeGrafter"/>
</dbReference>
<dbReference type="GO" id="GO:0042056">
    <property type="term" value="F:chemoattractant activity"/>
    <property type="evidence" value="ECO:0007669"/>
    <property type="project" value="TreeGrafter"/>
</dbReference>
<dbReference type="InterPro" id="IPR023581">
    <property type="entry name" value="PD_growth_factor_CS"/>
</dbReference>
<dbReference type="GO" id="GO:0008083">
    <property type="term" value="F:growth factor activity"/>
    <property type="evidence" value="ECO:0007669"/>
    <property type="project" value="UniProtKB-KW"/>
</dbReference>
<dbReference type="InterPro" id="IPR000072">
    <property type="entry name" value="PDGF/VEGF_dom"/>
</dbReference>
<dbReference type="GO" id="GO:0005615">
    <property type="term" value="C:extracellular space"/>
    <property type="evidence" value="ECO:0007669"/>
    <property type="project" value="TreeGrafter"/>
</dbReference>
<keyword evidence="11" id="KW-0497">Mitogen</keyword>
<dbReference type="Proteomes" id="UP001652622">
    <property type="component" value="Unplaced"/>
</dbReference>
<dbReference type="FunFam" id="2.10.90.10:FF:000009">
    <property type="entry name" value="Vascular endothelial growth factor A"/>
    <property type="match status" value="1"/>
</dbReference>
<reference evidence="17" key="2">
    <citation type="submission" date="2025-04" db="UniProtKB">
        <authorList>
            <consortium name="RefSeq"/>
        </authorList>
    </citation>
    <scope>IDENTIFICATION</scope>
    <source>
        <tissue evidence="17">Blood</tissue>
    </source>
</reference>
<dbReference type="GO" id="GO:0016020">
    <property type="term" value="C:membrane"/>
    <property type="evidence" value="ECO:0007669"/>
    <property type="project" value="InterPro"/>
</dbReference>
<gene>
    <name evidence="17" type="primary">VEGFA</name>
</gene>
<evidence type="ECO:0000256" key="7">
    <source>
        <dbReference type="ARBA" id="ARBA00022782"/>
    </source>
</evidence>
<evidence type="ECO:0000256" key="2">
    <source>
        <dbReference type="ARBA" id="ARBA00022246"/>
    </source>
</evidence>